<reference evidence="2" key="1">
    <citation type="submission" date="2018-09" db="EMBL/GenBank/DDBJ databases">
        <title>Acidovorax cavernicola nov. sp. isolated from Gruta de las Maravillas (Aracena, Spain).</title>
        <authorList>
            <person name="Jurado V."/>
            <person name="Gutierrez-Patricio S."/>
            <person name="Gonzalez-Pimentel J.L."/>
            <person name="Miller A.Z."/>
            <person name="Laiz L."/>
            <person name="Saiz-Jimenez C."/>
        </authorList>
    </citation>
    <scope>NUCLEOTIDE SEQUENCE [LARGE SCALE GENOMIC DNA]</scope>
    <source>
        <strain evidence="2">1011MAR3C25</strain>
    </source>
</reference>
<gene>
    <name evidence="1" type="ORF">D3P04_06420</name>
</gene>
<evidence type="ECO:0000313" key="1">
    <source>
        <dbReference type="EMBL" id="RJE87363.1"/>
    </source>
</evidence>
<name>A0A418T2G5_9RHOB</name>
<evidence type="ECO:0000313" key="2">
    <source>
        <dbReference type="Proteomes" id="UP000284202"/>
    </source>
</evidence>
<protein>
    <submittedName>
        <fullName evidence="1">Uncharacterized protein</fullName>
    </submittedName>
</protein>
<proteinExistence type="predicted"/>
<dbReference type="RefSeq" id="WP_119747042.1">
    <property type="nucleotide sequence ID" value="NZ_QZCG01000003.1"/>
</dbReference>
<dbReference type="Proteomes" id="UP000284202">
    <property type="component" value="Unassembled WGS sequence"/>
</dbReference>
<sequence length="93" mass="10350">MITRDNFFGHKTSQKTEKFYFISDVFGSILMTDRSMNGMPRQTGGGEWMENVMIGAFVARCETGLFSGSVNRLDVLELDHLVTAQAITAPGRI</sequence>
<organism evidence="1 2">
    <name type="scientific">Paracoccus onubensis</name>
    <dbReference type="NCBI Taxonomy" id="1675788"/>
    <lineage>
        <taxon>Bacteria</taxon>
        <taxon>Pseudomonadati</taxon>
        <taxon>Pseudomonadota</taxon>
        <taxon>Alphaproteobacteria</taxon>
        <taxon>Rhodobacterales</taxon>
        <taxon>Paracoccaceae</taxon>
        <taxon>Paracoccus</taxon>
    </lineage>
</organism>
<keyword evidence="2" id="KW-1185">Reference proteome</keyword>
<accession>A0A418T2G5</accession>
<comment type="caution">
    <text evidence="1">The sequence shown here is derived from an EMBL/GenBank/DDBJ whole genome shotgun (WGS) entry which is preliminary data.</text>
</comment>
<dbReference type="AlphaFoldDB" id="A0A418T2G5"/>
<dbReference type="EMBL" id="QZCG01000003">
    <property type="protein sequence ID" value="RJE87363.1"/>
    <property type="molecule type" value="Genomic_DNA"/>
</dbReference>